<name>A0AAV5DKN3_ELECO</name>
<proteinExistence type="predicted"/>
<sequence>MAPDGVAPPPPDSARRQPRRLALPSLASINSAHPAAGSFSRARATASLTAREIGIVGRLGRGRVHMPSARFQLPASSIRKDRPGIRLLAHLVCLACLCCILLRLQFLSAHAPRNSI</sequence>
<keyword evidence="1" id="KW-0812">Transmembrane</keyword>
<accession>A0AAV5DKN3</accession>
<protein>
    <submittedName>
        <fullName evidence="2">Uncharacterized protein</fullName>
    </submittedName>
</protein>
<gene>
    <name evidence="2" type="primary">ga28560</name>
    <name evidence="2" type="ORF">PR202_ga28560</name>
</gene>
<dbReference type="Proteomes" id="UP001054889">
    <property type="component" value="Unassembled WGS sequence"/>
</dbReference>
<keyword evidence="3" id="KW-1185">Reference proteome</keyword>
<feature type="transmembrane region" description="Helical" evidence="1">
    <location>
        <begin position="87"/>
        <end position="106"/>
    </location>
</feature>
<evidence type="ECO:0000313" key="2">
    <source>
        <dbReference type="EMBL" id="GJN10465.1"/>
    </source>
</evidence>
<comment type="caution">
    <text evidence="2">The sequence shown here is derived from an EMBL/GenBank/DDBJ whole genome shotgun (WGS) entry which is preliminary data.</text>
</comment>
<organism evidence="2 3">
    <name type="scientific">Eleusine coracana subsp. coracana</name>
    <dbReference type="NCBI Taxonomy" id="191504"/>
    <lineage>
        <taxon>Eukaryota</taxon>
        <taxon>Viridiplantae</taxon>
        <taxon>Streptophyta</taxon>
        <taxon>Embryophyta</taxon>
        <taxon>Tracheophyta</taxon>
        <taxon>Spermatophyta</taxon>
        <taxon>Magnoliopsida</taxon>
        <taxon>Liliopsida</taxon>
        <taxon>Poales</taxon>
        <taxon>Poaceae</taxon>
        <taxon>PACMAD clade</taxon>
        <taxon>Chloridoideae</taxon>
        <taxon>Cynodonteae</taxon>
        <taxon>Eleusininae</taxon>
        <taxon>Eleusine</taxon>
    </lineage>
</organism>
<keyword evidence="1" id="KW-1133">Transmembrane helix</keyword>
<keyword evidence="1" id="KW-0472">Membrane</keyword>
<reference evidence="2" key="1">
    <citation type="journal article" date="2018" name="DNA Res.">
        <title>Multiple hybrid de novo genome assembly of finger millet, an orphan allotetraploid crop.</title>
        <authorList>
            <person name="Hatakeyama M."/>
            <person name="Aluri S."/>
            <person name="Balachadran M.T."/>
            <person name="Sivarajan S.R."/>
            <person name="Patrignani A."/>
            <person name="Gruter S."/>
            <person name="Poveda L."/>
            <person name="Shimizu-Inatsugi R."/>
            <person name="Baeten J."/>
            <person name="Francoijs K.J."/>
            <person name="Nataraja K.N."/>
            <person name="Reddy Y.A.N."/>
            <person name="Phadnis S."/>
            <person name="Ravikumar R.L."/>
            <person name="Schlapbach R."/>
            <person name="Sreeman S.M."/>
            <person name="Shimizu K.K."/>
        </authorList>
    </citation>
    <scope>NUCLEOTIDE SEQUENCE</scope>
</reference>
<reference evidence="2" key="2">
    <citation type="submission" date="2021-12" db="EMBL/GenBank/DDBJ databases">
        <title>Resequencing data analysis of finger millet.</title>
        <authorList>
            <person name="Hatakeyama M."/>
            <person name="Aluri S."/>
            <person name="Balachadran M.T."/>
            <person name="Sivarajan S.R."/>
            <person name="Poveda L."/>
            <person name="Shimizu-Inatsugi R."/>
            <person name="Schlapbach R."/>
            <person name="Sreeman S.M."/>
            <person name="Shimizu K.K."/>
        </authorList>
    </citation>
    <scope>NUCLEOTIDE SEQUENCE</scope>
</reference>
<evidence type="ECO:0000256" key="1">
    <source>
        <dbReference type="SAM" id="Phobius"/>
    </source>
</evidence>
<dbReference type="EMBL" id="BQKI01000017">
    <property type="protein sequence ID" value="GJN10465.1"/>
    <property type="molecule type" value="Genomic_DNA"/>
</dbReference>
<dbReference type="AlphaFoldDB" id="A0AAV5DKN3"/>
<evidence type="ECO:0000313" key="3">
    <source>
        <dbReference type="Proteomes" id="UP001054889"/>
    </source>
</evidence>